<organism evidence="3 4">
    <name type="scientific">Mycolicibacterium aichiense</name>
    <dbReference type="NCBI Taxonomy" id="1799"/>
    <lineage>
        <taxon>Bacteria</taxon>
        <taxon>Bacillati</taxon>
        <taxon>Actinomycetota</taxon>
        <taxon>Actinomycetes</taxon>
        <taxon>Mycobacteriales</taxon>
        <taxon>Mycobacteriaceae</taxon>
        <taxon>Mycolicibacterium</taxon>
    </lineage>
</organism>
<dbReference type="KEGG" id="maic:MAIC_51970"/>
<proteinExistence type="predicted"/>
<feature type="transmembrane region" description="Helical" evidence="2">
    <location>
        <begin position="28"/>
        <end position="49"/>
    </location>
</feature>
<evidence type="ECO:0000313" key="3">
    <source>
        <dbReference type="EMBL" id="BBX10394.1"/>
    </source>
</evidence>
<feature type="region of interest" description="Disordered" evidence="1">
    <location>
        <begin position="1"/>
        <end position="23"/>
    </location>
</feature>
<evidence type="ECO:0000256" key="2">
    <source>
        <dbReference type="SAM" id="Phobius"/>
    </source>
</evidence>
<keyword evidence="2" id="KW-0472">Membrane</keyword>
<evidence type="ECO:0000313" key="4">
    <source>
        <dbReference type="Proteomes" id="UP000467327"/>
    </source>
</evidence>
<sequence length="178" mass="19067">MSQVPYGPGPAGPAPWQGPPPTGGPSRLPTIIAIVIAVIAVAVAIGAWFRPAPKPETPAAKTYSEQEVADAKKAVCTAFNHIYHTLDVSNRKIPNNTGDAFAIIVNNRLAVHISADYLLRQLAENPAAPSNISSSVQKLATTYEETVLEQIGDSDKDRLDTYFKTADELQTSLQQDCV</sequence>
<dbReference type="EMBL" id="AP022561">
    <property type="protein sequence ID" value="BBX10394.1"/>
    <property type="molecule type" value="Genomic_DNA"/>
</dbReference>
<keyword evidence="2" id="KW-0812">Transmembrane</keyword>
<gene>
    <name evidence="3" type="ORF">MAIC_51970</name>
</gene>
<dbReference type="Proteomes" id="UP000467327">
    <property type="component" value="Chromosome"/>
</dbReference>
<evidence type="ECO:0000256" key="1">
    <source>
        <dbReference type="SAM" id="MobiDB-lite"/>
    </source>
</evidence>
<reference evidence="3 4" key="1">
    <citation type="journal article" date="2019" name="Emerg. Microbes Infect.">
        <title>Comprehensive subspecies identification of 175 nontuberculous mycobacteria species based on 7547 genomic profiles.</title>
        <authorList>
            <person name="Matsumoto Y."/>
            <person name="Kinjo T."/>
            <person name="Motooka D."/>
            <person name="Nabeya D."/>
            <person name="Jung N."/>
            <person name="Uechi K."/>
            <person name="Horii T."/>
            <person name="Iida T."/>
            <person name="Fujita J."/>
            <person name="Nakamura S."/>
        </authorList>
    </citation>
    <scope>NUCLEOTIDE SEQUENCE [LARGE SCALE GENOMIC DNA]</scope>
    <source>
        <strain evidence="3 4">JCM 6376</strain>
    </source>
</reference>
<protein>
    <recommendedName>
        <fullName evidence="5">Alanine and proline rich membrane protein</fullName>
    </recommendedName>
</protein>
<accession>A0AAD1HS25</accession>
<name>A0AAD1HS25_9MYCO</name>
<dbReference type="AlphaFoldDB" id="A0AAD1HS25"/>
<keyword evidence="4" id="KW-1185">Reference proteome</keyword>
<keyword evidence="2" id="KW-1133">Transmembrane helix</keyword>
<feature type="compositionally biased region" description="Pro residues" evidence="1">
    <location>
        <begin position="7"/>
        <end position="23"/>
    </location>
</feature>
<evidence type="ECO:0008006" key="5">
    <source>
        <dbReference type="Google" id="ProtNLM"/>
    </source>
</evidence>